<sequence length="330" mass="37906">MTTMNESSGPFRDDPWSDMNIGLYPRSARRLYQNDDRFWVSIDEHGRRLFFVEENGAYEQSRLEKVAFVEIHHYQPKQGVTRACCVLEDTNLLDMFTIVAKDVAYRCSDYTGQKLFKNFYARIEAWGNFLKPARSGIGFKRLMGFFSELYVLKTLFADWLPAEQAIQAWGGPSGNNQDFLYNGVSVEVKSTLYGEKKVVTISSEHQLDSDGEQCFLLHISLSLGNTFNSLTLRDLVTEIELTLTEDAQALSDFRVKVAQDFGQASRIELDTPFLIRELNIYNVDNHFPKLTPKHIQYSEISGVKYRLNLTGLGIWGEFIELREVLRNGDK</sequence>
<proteinExistence type="predicted"/>
<dbReference type="Proteomes" id="UP001305027">
    <property type="component" value="Unassembled WGS sequence"/>
</dbReference>
<name>A0ABU3L0K8_9GAMM</name>
<reference evidence="1 2" key="1">
    <citation type="submission" date="2022-07" db="EMBL/GenBank/DDBJ databases">
        <title>Pseudidiomarina sp. nov, a marine bacterium isolated from Pacific Ocean.</title>
        <authorList>
            <person name="Wang Y."/>
        </authorList>
    </citation>
    <scope>NUCLEOTIDE SEQUENCE [LARGE SCALE GENOMIC DNA]</scope>
    <source>
        <strain evidence="1 2">GXY010</strain>
    </source>
</reference>
<evidence type="ECO:0000313" key="2">
    <source>
        <dbReference type="Proteomes" id="UP001305027"/>
    </source>
</evidence>
<organism evidence="1 2">
    <name type="scientific">Pseudidiomarina fusca</name>
    <dbReference type="NCBI Taxonomy" id="2965078"/>
    <lineage>
        <taxon>Bacteria</taxon>
        <taxon>Pseudomonadati</taxon>
        <taxon>Pseudomonadota</taxon>
        <taxon>Gammaproteobacteria</taxon>
        <taxon>Alteromonadales</taxon>
        <taxon>Idiomarinaceae</taxon>
        <taxon>Pseudidiomarina</taxon>
    </lineage>
</organism>
<gene>
    <name evidence="1" type="ORF">NOG12_11625</name>
</gene>
<dbReference type="Pfam" id="PF14390">
    <property type="entry name" value="DUF4420"/>
    <property type="match status" value="1"/>
</dbReference>
<evidence type="ECO:0000313" key="1">
    <source>
        <dbReference type="EMBL" id="MDT7526723.1"/>
    </source>
</evidence>
<dbReference type="InterPro" id="IPR025534">
    <property type="entry name" value="DUF4420"/>
</dbReference>
<accession>A0ABU3L0K8</accession>
<dbReference type="RefSeq" id="WP_313933339.1">
    <property type="nucleotide sequence ID" value="NZ_JANFPJ010000029.1"/>
</dbReference>
<keyword evidence="2" id="KW-1185">Reference proteome</keyword>
<comment type="caution">
    <text evidence="1">The sequence shown here is derived from an EMBL/GenBank/DDBJ whole genome shotgun (WGS) entry which is preliminary data.</text>
</comment>
<protein>
    <submittedName>
        <fullName evidence="1">PD-(D/E)XK motif protein</fullName>
    </submittedName>
</protein>
<dbReference type="EMBL" id="JANFPJ010000029">
    <property type="protein sequence ID" value="MDT7526723.1"/>
    <property type="molecule type" value="Genomic_DNA"/>
</dbReference>